<evidence type="ECO:0000313" key="1">
    <source>
        <dbReference type="EMBL" id="KAJ8424071.1"/>
    </source>
</evidence>
<sequence>MNLVMSQSIIYLTLRCYVFNCITSDAYKDLFNHLVISLNLNLAISNLNKEHLRQPIVILSLTVRKLRSAERKQHWVCKMFIEPYIEPNSSEIAKELIKIESTDCDLEDCRMEFEDSVRKDSNAEAWAFVESQAEGKEWNIVQYEQSAKTHEVETKNIGSSREESNTISFTSKIASVATNLAVTPMHVKVVSRGVELGCSSEMDLDKESPYYSPSLTSTTSMEGKKNMDPITSQISPTMDVDGALDVVFHLSKETNQMGLQRSLRLPHLAYKKFMHERAIGYYDN</sequence>
<gene>
    <name evidence="1" type="ORF">Cgig2_017673</name>
</gene>
<reference evidence="1" key="1">
    <citation type="submission" date="2022-04" db="EMBL/GenBank/DDBJ databases">
        <title>Carnegiea gigantea Genome sequencing and assembly v2.</title>
        <authorList>
            <person name="Copetti D."/>
            <person name="Sanderson M.J."/>
            <person name="Burquez A."/>
            <person name="Wojciechowski M.F."/>
        </authorList>
    </citation>
    <scope>NUCLEOTIDE SEQUENCE</scope>
    <source>
        <strain evidence="1">SGP5-SGP5p</strain>
        <tissue evidence="1">Aerial part</tissue>
    </source>
</reference>
<dbReference type="EMBL" id="JAKOGI010001783">
    <property type="protein sequence ID" value="KAJ8424071.1"/>
    <property type="molecule type" value="Genomic_DNA"/>
</dbReference>
<dbReference type="Proteomes" id="UP001153076">
    <property type="component" value="Unassembled WGS sequence"/>
</dbReference>
<dbReference type="AlphaFoldDB" id="A0A9Q1JKV7"/>
<protein>
    <submittedName>
        <fullName evidence="1">Uncharacterized protein</fullName>
    </submittedName>
</protein>
<name>A0A9Q1JKV7_9CARY</name>
<keyword evidence="2" id="KW-1185">Reference proteome</keyword>
<organism evidence="1 2">
    <name type="scientific">Carnegiea gigantea</name>
    <dbReference type="NCBI Taxonomy" id="171969"/>
    <lineage>
        <taxon>Eukaryota</taxon>
        <taxon>Viridiplantae</taxon>
        <taxon>Streptophyta</taxon>
        <taxon>Embryophyta</taxon>
        <taxon>Tracheophyta</taxon>
        <taxon>Spermatophyta</taxon>
        <taxon>Magnoliopsida</taxon>
        <taxon>eudicotyledons</taxon>
        <taxon>Gunneridae</taxon>
        <taxon>Pentapetalae</taxon>
        <taxon>Caryophyllales</taxon>
        <taxon>Cactineae</taxon>
        <taxon>Cactaceae</taxon>
        <taxon>Cactoideae</taxon>
        <taxon>Echinocereeae</taxon>
        <taxon>Carnegiea</taxon>
    </lineage>
</organism>
<accession>A0A9Q1JKV7</accession>
<proteinExistence type="predicted"/>
<evidence type="ECO:0000313" key="2">
    <source>
        <dbReference type="Proteomes" id="UP001153076"/>
    </source>
</evidence>
<comment type="caution">
    <text evidence="1">The sequence shown here is derived from an EMBL/GenBank/DDBJ whole genome shotgun (WGS) entry which is preliminary data.</text>
</comment>